<feature type="domain" description="TonB-dependent receptor plug" evidence="12">
    <location>
        <begin position="61"/>
        <end position="182"/>
    </location>
</feature>
<dbReference type="Pfam" id="PF07715">
    <property type="entry name" value="Plug"/>
    <property type="match status" value="1"/>
</dbReference>
<keyword evidence="3 8" id="KW-1134">Transmembrane beta strand</keyword>
<comment type="caution">
    <text evidence="13">The sequence shown here is derived from an EMBL/GenBank/DDBJ whole genome shotgun (WGS) entry which is preliminary data.</text>
</comment>
<evidence type="ECO:0000256" key="7">
    <source>
        <dbReference type="ARBA" id="ARBA00023237"/>
    </source>
</evidence>
<evidence type="ECO:0000256" key="1">
    <source>
        <dbReference type="ARBA" id="ARBA00004571"/>
    </source>
</evidence>
<dbReference type="Gene3D" id="2.40.170.20">
    <property type="entry name" value="TonB-dependent receptor, beta-barrel domain"/>
    <property type="match status" value="1"/>
</dbReference>
<evidence type="ECO:0000313" key="13">
    <source>
        <dbReference type="EMBL" id="MEJ5976266.1"/>
    </source>
</evidence>
<evidence type="ECO:0000256" key="5">
    <source>
        <dbReference type="ARBA" id="ARBA00023077"/>
    </source>
</evidence>
<gene>
    <name evidence="13" type="ORF">WG901_06450</name>
</gene>
<dbReference type="InterPro" id="IPR000531">
    <property type="entry name" value="Beta-barrel_TonB"/>
</dbReference>
<evidence type="ECO:0000259" key="12">
    <source>
        <dbReference type="Pfam" id="PF07715"/>
    </source>
</evidence>
<dbReference type="InterPro" id="IPR037066">
    <property type="entry name" value="Plug_dom_sf"/>
</dbReference>
<proteinExistence type="inferred from homology"/>
<evidence type="ECO:0000256" key="6">
    <source>
        <dbReference type="ARBA" id="ARBA00023136"/>
    </source>
</evidence>
<accession>A0ABU8RU78</accession>
<dbReference type="PROSITE" id="PS52016">
    <property type="entry name" value="TONB_DEPENDENT_REC_3"/>
    <property type="match status" value="1"/>
</dbReference>
<reference evidence="13 14" key="1">
    <citation type="submission" date="2024-03" db="EMBL/GenBank/DDBJ databases">
        <authorList>
            <person name="Jo J.-H."/>
        </authorList>
    </citation>
    <scope>NUCLEOTIDE SEQUENCE [LARGE SCALE GENOMIC DNA]</scope>
    <source>
        <strain evidence="13 14">PS1R-30</strain>
    </source>
</reference>
<dbReference type="PANTHER" id="PTHR47234">
    <property type="match status" value="1"/>
</dbReference>
<evidence type="ECO:0000256" key="2">
    <source>
        <dbReference type="ARBA" id="ARBA00022448"/>
    </source>
</evidence>
<dbReference type="Proteomes" id="UP001361239">
    <property type="component" value="Unassembled WGS sequence"/>
</dbReference>
<keyword evidence="10" id="KW-0732">Signal</keyword>
<comment type="similarity">
    <text evidence="8 9">Belongs to the TonB-dependent receptor family.</text>
</comment>
<feature type="domain" description="TonB-dependent receptor-like beta-barrel" evidence="11">
    <location>
        <begin position="310"/>
        <end position="798"/>
    </location>
</feature>
<dbReference type="InterPro" id="IPR012910">
    <property type="entry name" value="Plug_dom"/>
</dbReference>
<evidence type="ECO:0000256" key="3">
    <source>
        <dbReference type="ARBA" id="ARBA00022452"/>
    </source>
</evidence>
<dbReference type="Gene3D" id="2.170.130.10">
    <property type="entry name" value="TonB-dependent receptor, plug domain"/>
    <property type="match status" value="1"/>
</dbReference>
<evidence type="ECO:0000313" key="14">
    <source>
        <dbReference type="Proteomes" id="UP001361239"/>
    </source>
</evidence>
<evidence type="ECO:0000256" key="8">
    <source>
        <dbReference type="PROSITE-ProRule" id="PRU01360"/>
    </source>
</evidence>
<dbReference type="RefSeq" id="WP_339586183.1">
    <property type="nucleotide sequence ID" value="NZ_JBBHJZ010000001.1"/>
</dbReference>
<keyword evidence="14" id="KW-1185">Reference proteome</keyword>
<dbReference type="Pfam" id="PF00593">
    <property type="entry name" value="TonB_dep_Rec_b-barrel"/>
    <property type="match status" value="1"/>
</dbReference>
<feature type="signal peptide" evidence="10">
    <location>
        <begin position="1"/>
        <end position="29"/>
    </location>
</feature>
<evidence type="ECO:0000256" key="10">
    <source>
        <dbReference type="SAM" id="SignalP"/>
    </source>
</evidence>
<dbReference type="PANTHER" id="PTHR47234:SF3">
    <property type="entry name" value="SECRETIN_TONB SHORT N-TERMINAL DOMAIN-CONTAINING PROTEIN"/>
    <property type="match status" value="1"/>
</dbReference>
<dbReference type="EMBL" id="JBBHJZ010000001">
    <property type="protein sequence ID" value="MEJ5976266.1"/>
    <property type="molecule type" value="Genomic_DNA"/>
</dbReference>
<keyword evidence="5 9" id="KW-0798">TonB box</keyword>
<evidence type="ECO:0000259" key="11">
    <source>
        <dbReference type="Pfam" id="PF00593"/>
    </source>
</evidence>
<dbReference type="InterPro" id="IPR036942">
    <property type="entry name" value="Beta-barrel_TonB_sf"/>
</dbReference>
<dbReference type="SUPFAM" id="SSF56935">
    <property type="entry name" value="Porins"/>
    <property type="match status" value="1"/>
</dbReference>
<feature type="chain" id="PRO_5045766331" evidence="10">
    <location>
        <begin position="30"/>
        <end position="840"/>
    </location>
</feature>
<keyword evidence="6 8" id="KW-0472">Membrane</keyword>
<name>A0ABU8RU78_9SPHN</name>
<keyword evidence="4 8" id="KW-0812">Transmembrane</keyword>
<evidence type="ECO:0000256" key="4">
    <source>
        <dbReference type="ARBA" id="ARBA00022692"/>
    </source>
</evidence>
<evidence type="ECO:0000256" key="9">
    <source>
        <dbReference type="RuleBase" id="RU003357"/>
    </source>
</evidence>
<comment type="subcellular location">
    <subcellularLocation>
        <location evidence="1 8">Cell outer membrane</location>
        <topology evidence="1 8">Multi-pass membrane protein</topology>
    </subcellularLocation>
</comment>
<sequence length="840" mass="88714">MFTKSAVRSHRFAVLVGALLASTPGLAWASALDGAAEAAADGAPGDTIIVTGVRGGKPRTVAESPAPIDVIQGQALSNNTGRADLAESLSRLLPSINFGQTTAGINSVVRPLSNRGLGPAYTLVLVNGKRRHNGALLTNGGGDTSGVNPVDFDIIPLSSVGYVEVLKDSAAAQYGSDAVAGVVNVVLKSGNSGFHAAASAGSLYGGKGDLWVYKAEADVGFKLGDGGFLHLSGDARKRGIAWWNFYSADLPYSPASNPKNATWNGDGAHNGDPEVRAFNLAYNAELPLGGDTVLYSFGTYGERDTVIGNNYRRPNGLASFDVLFPDGYYPLNNTDEKDYQVLVGLRGETGSFKWDLSSTFGRNHNRQYSDFTINPSLGPTGPTRFDNLATYQFEQWVTNLDLTRGFDVGLSEPLQVSAGVEYRVDKFSTFAGDADGYRNGGYVFKAGDQDGNPNVGKPASVGAQAGVILSPADEVRLTRKSVAGYLDLGIYPAKGWYVGAAARVENYDDSSGTTVGGKLNSRYDFSPAVAIRGTIGTGFRAPSLSQIGYAQTDSRTGINPVTGVSGPSLSKIVTPDSAIGRALGAQDLKPEKSFNFGLGLVLRPLDRLNVTIDGYQVTVRDRISRTGTLLGPAVGRILIANGLTGGEYITYFANIADTRSRGVDVVVDTTRDLGSAGKLALLAAFNYNETKILKIADTPAALTALVPTNTGGSLIYLTRAVRGDLTVTQPKTKLIFSGNWDVDAFNLNAQLTRFGGYQYIRSELASQDARYGAKWITDLSVSYTFASKLRLTVGAANLFDVRPDENGQVTTSTGSASSVYGQSPFSAAGGFYYGKVSLDF</sequence>
<organism evidence="13 14">
    <name type="scientific">Novosphingobium anseongense</name>
    <dbReference type="NCBI Taxonomy" id="3133436"/>
    <lineage>
        <taxon>Bacteria</taxon>
        <taxon>Pseudomonadati</taxon>
        <taxon>Pseudomonadota</taxon>
        <taxon>Alphaproteobacteria</taxon>
        <taxon>Sphingomonadales</taxon>
        <taxon>Sphingomonadaceae</taxon>
        <taxon>Novosphingobium</taxon>
    </lineage>
</organism>
<protein>
    <submittedName>
        <fullName evidence="13">TonB-dependent receptor</fullName>
    </submittedName>
</protein>
<keyword evidence="13" id="KW-0675">Receptor</keyword>
<keyword evidence="2 8" id="KW-0813">Transport</keyword>
<keyword evidence="7 8" id="KW-0998">Cell outer membrane</keyword>
<dbReference type="InterPro" id="IPR039426">
    <property type="entry name" value="TonB-dep_rcpt-like"/>
</dbReference>